<dbReference type="EMBL" id="SRLA01000002">
    <property type="protein sequence ID" value="TGE07618.1"/>
    <property type="molecule type" value="Genomic_DNA"/>
</dbReference>
<comment type="caution">
    <text evidence="1">The sequence shown here is derived from an EMBL/GenBank/DDBJ whole genome shotgun (WGS) entry which is preliminary data.</text>
</comment>
<dbReference type="Proteomes" id="UP000298337">
    <property type="component" value="Unassembled WGS sequence"/>
</dbReference>
<evidence type="ECO:0000313" key="1">
    <source>
        <dbReference type="EMBL" id="TGE07618.1"/>
    </source>
</evidence>
<dbReference type="OrthoDB" id="886486at2"/>
<reference evidence="1 2" key="1">
    <citation type="submission" date="2019-04" db="EMBL/GenBank/DDBJ databases">
        <authorList>
            <person name="Feng G."/>
            <person name="Zhang J."/>
            <person name="Zhu H."/>
        </authorList>
    </citation>
    <scope>NUCLEOTIDE SEQUENCE [LARGE SCALE GENOMIC DNA]</scope>
    <source>
        <strain evidence="1 2">92R-1</strain>
    </source>
</reference>
<sequence>MRPLYSLFAVGLSTLAVLLTGCDKEDSPFPLKSAKGIVIGPSCNGLLIELLDGPQIGKPLNIYNRQYRNVFGAAAAQPELTAKWGIGDTVTFSVRKPTKQDAAPRLCLAIYVSYDVPQLTIDAPQ</sequence>
<evidence type="ECO:0000313" key="2">
    <source>
        <dbReference type="Proteomes" id="UP000298337"/>
    </source>
</evidence>
<accession>A0A4Z0P6Q8</accession>
<name>A0A4Z0P6Q8_9BACT</name>
<keyword evidence="2" id="KW-1185">Reference proteome</keyword>
<gene>
    <name evidence="1" type="ORF">EU556_07635</name>
</gene>
<proteinExistence type="predicted"/>
<dbReference type="AlphaFoldDB" id="A0A4Z0P6Q8"/>
<dbReference type="RefSeq" id="WP_135432863.1">
    <property type="nucleotide sequence ID" value="NZ_SRLA01000002.1"/>
</dbReference>
<protein>
    <submittedName>
        <fullName evidence="1">Uncharacterized protein</fullName>
    </submittedName>
</protein>
<organism evidence="1 2">
    <name type="scientific">Hymenobacter fodinae</name>
    <dbReference type="NCBI Taxonomy" id="2510796"/>
    <lineage>
        <taxon>Bacteria</taxon>
        <taxon>Pseudomonadati</taxon>
        <taxon>Bacteroidota</taxon>
        <taxon>Cytophagia</taxon>
        <taxon>Cytophagales</taxon>
        <taxon>Hymenobacteraceae</taxon>
        <taxon>Hymenobacter</taxon>
    </lineage>
</organism>
<dbReference type="PROSITE" id="PS51257">
    <property type="entry name" value="PROKAR_LIPOPROTEIN"/>
    <property type="match status" value="1"/>
</dbReference>